<dbReference type="Gene3D" id="2.110.10.10">
    <property type="entry name" value="Hemopexin-like domain"/>
    <property type="match status" value="1"/>
</dbReference>
<dbReference type="SUPFAM" id="SSF50923">
    <property type="entry name" value="Hemopexin-like domain"/>
    <property type="match status" value="1"/>
</dbReference>
<dbReference type="EMBL" id="AY091466">
    <property type="protein sequence ID" value="AAM12036.1"/>
    <property type="molecule type" value="mRNA"/>
</dbReference>
<organism evidence="2">
    <name type="scientific">Pisum sativum</name>
    <name type="common">Garden pea</name>
    <name type="synonym">Lathyrus oleraceus</name>
    <dbReference type="NCBI Taxonomy" id="3888"/>
    <lineage>
        <taxon>Eukaryota</taxon>
        <taxon>Viridiplantae</taxon>
        <taxon>Streptophyta</taxon>
        <taxon>Embryophyta</taxon>
        <taxon>Tracheophyta</taxon>
        <taxon>Spermatophyta</taxon>
        <taxon>Magnoliopsida</taxon>
        <taxon>eudicotyledons</taxon>
        <taxon>Gunneridae</taxon>
        <taxon>Pentapetalae</taxon>
        <taxon>rosids</taxon>
        <taxon>fabids</taxon>
        <taxon>Fabales</taxon>
        <taxon>Fabaceae</taxon>
        <taxon>Papilionoideae</taxon>
        <taxon>50 kb inversion clade</taxon>
        <taxon>NPAAA clade</taxon>
        <taxon>Hologalegina</taxon>
        <taxon>IRL clade</taxon>
        <taxon>Fabeae</taxon>
        <taxon>Lathyrus</taxon>
    </lineage>
</organism>
<evidence type="ECO:0000256" key="1">
    <source>
        <dbReference type="PROSITE-ProRule" id="PRU01011"/>
    </source>
</evidence>
<dbReference type="SMART" id="SM00120">
    <property type="entry name" value="HX"/>
    <property type="match status" value="3"/>
</dbReference>
<dbReference type="InterPro" id="IPR036375">
    <property type="entry name" value="Hemopexin-like_dom_sf"/>
</dbReference>
<dbReference type="AlphaFoldDB" id="Q8RWR7"/>
<proteinExistence type="evidence at transcript level"/>
<sequence>MTKPGYINAAFRSSFNGERYLFIDDKYVLVDYAPGTRDDKLLNGPLPLPAGFKSLDGTVFGTYGVDCAFDTDNDEAFIFYENFTALINYAPHTYNDKIISGPKKISDMFPFFKGTVFENGIDAAFRSTKEKEVYLFKGDLYARIDYGKNYLVQSIKNISTGFPCFTGTVFENGVDAAFASHRTNEAYFFKGDYYALVKISPGGIDDYIIGGVKPILENWPSLRGIIPQKS</sequence>
<gene>
    <name evidence="2" type="primary">end1</name>
</gene>
<reference evidence="2" key="1">
    <citation type="journal article" date="2004" name="Planta">
        <title>The pea END1 promoter drives anther-specific gene expression in different plant species.</title>
        <authorList>
            <person name="Gomez M.D."/>
            <person name="Beltran J.P."/>
            <person name="Canas L.A."/>
        </authorList>
    </citation>
    <scope>NUCLEOTIDE SEQUENCE</scope>
</reference>
<feature type="repeat" description="Hemopexin" evidence="1">
    <location>
        <begin position="171"/>
        <end position="222"/>
    </location>
</feature>
<feature type="repeat" description="Hemopexin" evidence="1">
    <location>
        <begin position="62"/>
        <end position="112"/>
    </location>
</feature>
<evidence type="ECO:0000313" key="2">
    <source>
        <dbReference type="EMBL" id="AAM12036.1"/>
    </source>
</evidence>
<dbReference type="InterPro" id="IPR018487">
    <property type="entry name" value="Hemopexin-like_repeat"/>
</dbReference>
<feature type="repeat" description="Hemopexin" evidence="1">
    <location>
        <begin position="118"/>
        <end position="165"/>
    </location>
</feature>
<protein>
    <submittedName>
        <fullName evidence="2">Anther-specific protein</fullName>
    </submittedName>
</protein>
<name>Q8RWR7_PEA</name>
<dbReference type="PROSITE" id="PS51642">
    <property type="entry name" value="HEMOPEXIN_2"/>
    <property type="match status" value="3"/>
</dbReference>
<dbReference type="Pfam" id="PF00045">
    <property type="entry name" value="Hemopexin"/>
    <property type="match status" value="2"/>
</dbReference>
<accession>Q8RWR7</accession>
<dbReference type="SMR" id="Q8RWR7"/>